<dbReference type="Proteomes" id="UP000655523">
    <property type="component" value="Unassembled WGS sequence"/>
</dbReference>
<proteinExistence type="predicted"/>
<evidence type="ECO:0000313" key="2">
    <source>
        <dbReference type="Proteomes" id="UP000655523"/>
    </source>
</evidence>
<evidence type="ECO:0000313" key="1">
    <source>
        <dbReference type="EMBL" id="NPT59078.1"/>
    </source>
</evidence>
<protein>
    <submittedName>
        <fullName evidence="1">Uncharacterized protein</fullName>
    </submittedName>
</protein>
<gene>
    <name evidence="1" type="ORF">GNZ13_32100</name>
</gene>
<dbReference type="RefSeq" id="WP_172172096.1">
    <property type="nucleotide sequence ID" value="NZ_WOEZ01000185.1"/>
</dbReference>
<sequence>MIDLDELDRINRAGDRYGHITPGKVAELIAEVRRLREDKARLDAGCILTTDYDEFGDRHFTERRGLNLRQMIDNAMALAAKDQS</sequence>
<organism evidence="1 2">
    <name type="scientific">Paraburkholderia elongata</name>
    <dbReference type="NCBI Taxonomy" id="2675747"/>
    <lineage>
        <taxon>Bacteria</taxon>
        <taxon>Pseudomonadati</taxon>
        <taxon>Pseudomonadota</taxon>
        <taxon>Betaproteobacteria</taxon>
        <taxon>Burkholderiales</taxon>
        <taxon>Burkholderiaceae</taxon>
        <taxon>Paraburkholderia</taxon>
    </lineage>
</organism>
<comment type="caution">
    <text evidence="1">The sequence shown here is derived from an EMBL/GenBank/DDBJ whole genome shotgun (WGS) entry which is preliminary data.</text>
</comment>
<dbReference type="AlphaFoldDB" id="A0A972NV92"/>
<dbReference type="EMBL" id="WOEZ01000185">
    <property type="protein sequence ID" value="NPT59078.1"/>
    <property type="molecule type" value="Genomic_DNA"/>
</dbReference>
<keyword evidence="2" id="KW-1185">Reference proteome</keyword>
<name>A0A972NV92_9BURK</name>
<reference evidence="1 2" key="1">
    <citation type="submission" date="2019-11" db="EMBL/GenBank/DDBJ databases">
        <title>Metabolism of dissolved organic matter in forest soils.</title>
        <authorList>
            <person name="Cyle K.T."/>
            <person name="Wilhelm R.C."/>
            <person name="Martinez C.E."/>
        </authorList>
    </citation>
    <scope>NUCLEOTIDE SEQUENCE [LARGE SCALE GENOMIC DNA]</scope>
    <source>
        <strain evidence="1 2">5N</strain>
    </source>
</reference>
<accession>A0A972NV92</accession>